<gene>
    <name evidence="2" type="ORF">UFOPK3417_01084</name>
</gene>
<sequence>MSFSSSVVATRIAPGSWRTRASVTGGADGSTGAGSKVAHRKGAFLALPRISSTSRVVAAFGSASTQGSVIEVCSTSALCAPPGTGFGQLFADRITTLSGRKAFVAALCARSVTMNVDAAIPTAANAAMEDTTAAVRGRVRAMLRAVSRAAPRRRRASGPNTLTRAGEMQHMPPRSSSAPSAPAMRNTLDSLPPLPFPPVTARVVSSSRPTPAAKVTMPMGSRRRGTDASGRRPASASSTDTRVAERAGR</sequence>
<reference evidence="2" key="1">
    <citation type="submission" date="2020-05" db="EMBL/GenBank/DDBJ databases">
        <authorList>
            <person name="Chiriac C."/>
            <person name="Salcher M."/>
            <person name="Ghai R."/>
            <person name="Kavagutti S V."/>
        </authorList>
    </citation>
    <scope>NUCLEOTIDE SEQUENCE</scope>
</reference>
<proteinExistence type="predicted"/>
<evidence type="ECO:0000313" key="2">
    <source>
        <dbReference type="EMBL" id="CAB4877590.1"/>
    </source>
</evidence>
<dbReference type="AlphaFoldDB" id="A0A6J7E8Z8"/>
<protein>
    <submittedName>
        <fullName evidence="2">Unannotated protein</fullName>
    </submittedName>
</protein>
<accession>A0A6J7E8Z8</accession>
<dbReference type="EMBL" id="CAFBLR010000098">
    <property type="protein sequence ID" value="CAB4877590.1"/>
    <property type="molecule type" value="Genomic_DNA"/>
</dbReference>
<organism evidence="2">
    <name type="scientific">freshwater metagenome</name>
    <dbReference type="NCBI Taxonomy" id="449393"/>
    <lineage>
        <taxon>unclassified sequences</taxon>
        <taxon>metagenomes</taxon>
        <taxon>ecological metagenomes</taxon>
    </lineage>
</organism>
<feature type="compositionally biased region" description="Low complexity" evidence="1">
    <location>
        <begin position="171"/>
        <end position="185"/>
    </location>
</feature>
<evidence type="ECO:0000256" key="1">
    <source>
        <dbReference type="SAM" id="MobiDB-lite"/>
    </source>
</evidence>
<feature type="region of interest" description="Disordered" evidence="1">
    <location>
        <begin position="146"/>
        <end position="249"/>
    </location>
</feature>
<name>A0A6J7E8Z8_9ZZZZ</name>